<reference evidence="5 6" key="1">
    <citation type="submission" date="2024-05" db="EMBL/GenBank/DDBJ databases">
        <title>Roseateles sp. 2.12 16S ribosomal RNA gene Genome sequencing and assembly.</title>
        <authorList>
            <person name="Woo H."/>
        </authorList>
    </citation>
    <scope>NUCLEOTIDE SEQUENCE [LARGE SCALE GENOMIC DNA]</scope>
    <source>
        <strain evidence="5 6">2.12</strain>
    </source>
</reference>
<dbReference type="PANTHER" id="PTHR12526">
    <property type="entry name" value="GLYCOSYLTRANSFERASE"/>
    <property type="match status" value="1"/>
</dbReference>
<comment type="similarity">
    <text evidence="1">Belongs to the glycosyltransferase group 1 family. Glycosyltransferase 4 subfamily.</text>
</comment>
<evidence type="ECO:0000256" key="4">
    <source>
        <dbReference type="SAM" id="MobiDB-lite"/>
    </source>
</evidence>
<evidence type="ECO:0000256" key="1">
    <source>
        <dbReference type="ARBA" id="ARBA00009481"/>
    </source>
</evidence>
<dbReference type="GO" id="GO:0016757">
    <property type="term" value="F:glycosyltransferase activity"/>
    <property type="evidence" value="ECO:0007669"/>
    <property type="project" value="UniProtKB-KW"/>
</dbReference>
<dbReference type="Proteomes" id="UP001462640">
    <property type="component" value="Unassembled WGS sequence"/>
</dbReference>
<dbReference type="EC" id="2.4.-.-" evidence="5"/>
<evidence type="ECO:0000313" key="6">
    <source>
        <dbReference type="Proteomes" id="UP001462640"/>
    </source>
</evidence>
<name>A0ABV0G8D9_9BURK</name>
<protein>
    <submittedName>
        <fullName evidence="5">Glycosyltransferase</fullName>
        <ecNumber evidence="5">2.4.-.-</ecNumber>
    </submittedName>
</protein>
<proteinExistence type="inferred from homology"/>
<dbReference type="SUPFAM" id="SSF53756">
    <property type="entry name" value="UDP-Glycosyltransferase/glycogen phosphorylase"/>
    <property type="match status" value="1"/>
</dbReference>
<evidence type="ECO:0000256" key="2">
    <source>
        <dbReference type="ARBA" id="ARBA00022676"/>
    </source>
</evidence>
<dbReference type="Gene3D" id="1.25.40.10">
    <property type="entry name" value="Tetratricopeptide repeat domain"/>
    <property type="match status" value="1"/>
</dbReference>
<keyword evidence="3 5" id="KW-0808">Transferase</keyword>
<feature type="compositionally biased region" description="Low complexity" evidence="4">
    <location>
        <begin position="656"/>
        <end position="671"/>
    </location>
</feature>
<dbReference type="CDD" id="cd03801">
    <property type="entry name" value="GT4_PimA-like"/>
    <property type="match status" value="1"/>
</dbReference>
<dbReference type="InterPro" id="IPR027417">
    <property type="entry name" value="P-loop_NTPase"/>
</dbReference>
<comment type="caution">
    <text evidence="5">The sequence shown here is derived from an EMBL/GenBank/DDBJ whole genome shotgun (WGS) entry which is preliminary data.</text>
</comment>
<evidence type="ECO:0000313" key="5">
    <source>
        <dbReference type="EMBL" id="MEO3711321.1"/>
    </source>
</evidence>
<dbReference type="Pfam" id="PF20706">
    <property type="entry name" value="GT4-conflict"/>
    <property type="match status" value="1"/>
</dbReference>
<feature type="region of interest" description="Disordered" evidence="4">
    <location>
        <begin position="640"/>
        <end position="671"/>
    </location>
</feature>
<keyword evidence="2 5" id="KW-0328">Glycosyltransferase</keyword>
<dbReference type="EMBL" id="JBDPZC010000001">
    <property type="protein sequence ID" value="MEO3711321.1"/>
    <property type="molecule type" value="Genomic_DNA"/>
</dbReference>
<dbReference type="Gene3D" id="3.40.50.2000">
    <property type="entry name" value="Glycogen Phosphorylase B"/>
    <property type="match status" value="2"/>
</dbReference>
<evidence type="ECO:0000256" key="3">
    <source>
        <dbReference type="ARBA" id="ARBA00022679"/>
    </source>
</evidence>
<dbReference type="Gene3D" id="3.40.50.300">
    <property type="entry name" value="P-loop containing nucleotide triphosphate hydrolases"/>
    <property type="match status" value="1"/>
</dbReference>
<accession>A0ABV0G8D9</accession>
<sequence>MYKNAFGAQRHKLLDWLTGTWLPGGPPICFIEGFPGVGKTALAGDLCEAAREKYSLQSCFEEVSNRLDPSLTDLFIDLAANLSSHCHQPEMEAMLLGEEMSLPKALDRALRNKVLIVVDDIQRLFKPDSGEPTDELAAVLASIGSRRGHVGRLLLLSDRLLVEGRWSAEIPIKRLDELDVEEAVSLLDDRLAEAELPEAVNDERKSDLVQALGRNPRAIETLVSTLAFESLDEVIGRHPGFWSVEDRSVSRDFLKKLEADLLERSISRLSAEHYRRLLMLSVHRKNFEQAVFQLLLDGKRTESRQLAHALVSHFLLKQTAGWYSIQPVVREIGLAHLKEHEADFRQAHSRAADYYARPLKSVDASGFNSRLVNSFAEARYHLFHAGRVDDLRQLLIQMLDVARDLGGNAPVPDHPEVLNERIGILTILLEDGGPGGLHYFLARCLRARKGAGDLQTSIAHARKATSSRRAPADHWVLLAQLLDQVGKRSGAIDAVYKALDSVPSQDKRFALYHFGAGLLVGAKRAEDALLLLQEGILNVPAEKNLAALYLKAADIYQEQHRPDTAIGLLKEGLQRIPPKHDLISIARALAQALIKQGRAAEAAELLRQTAAENTFDEADTAALREIQRVVAASNAGSAELAVTTVEPSRPSREPASAKQQVKPQPKKNSPSKKILVMATEWIARQGGLSTFNRELCCSLAKLNHEVVCVVPAIVDDELQSAQDAGVRLVAASPVSVGDPLGGLLRKLPLDRFAPDVIIGHGRITGHAAKAQQEDSYRRAKRIHFVHMAPGEIEWYKGKEDAAQTAEAREQVELGLCKGADLVAAVGPRLHLEFSNLLSTLLPPIPVHQFIPGIRSATVGNPAPGNFCLVLGRAEDLELKGLDIAALAMAKLLESGSEFETQPELVVRGAPINTGTALREQLRGLIYPSDLPIRVKEYSADVDAIENDLRRAAVLLMPSRREGFGLVALEALQLGIPILVSNKSGFAEYLRTKTLAASNLRQYVVRTVDDANESAEEWCKSIDFVLRDRKAAFDRTMSLKELLAGDTWEAASTGLIAAALKDWH</sequence>
<dbReference type="SUPFAM" id="SSF48452">
    <property type="entry name" value="TPR-like"/>
    <property type="match status" value="1"/>
</dbReference>
<keyword evidence="6" id="KW-1185">Reference proteome</keyword>
<dbReference type="PANTHER" id="PTHR12526:SF640">
    <property type="entry name" value="COLANIC ACID BIOSYNTHESIS GLYCOSYLTRANSFERASE WCAL-RELATED"/>
    <property type="match status" value="1"/>
</dbReference>
<gene>
    <name evidence="5" type="ORF">ABDJ40_00920</name>
</gene>
<organism evidence="5 6">
    <name type="scientific">Roseateles flavus</name>
    <dbReference type="NCBI Taxonomy" id="3149041"/>
    <lineage>
        <taxon>Bacteria</taxon>
        <taxon>Pseudomonadati</taxon>
        <taxon>Pseudomonadota</taxon>
        <taxon>Betaproteobacteria</taxon>
        <taxon>Burkholderiales</taxon>
        <taxon>Sphaerotilaceae</taxon>
        <taxon>Roseateles</taxon>
    </lineage>
</organism>
<dbReference type="InterPro" id="IPR011990">
    <property type="entry name" value="TPR-like_helical_dom_sf"/>
</dbReference>
<dbReference type="SUPFAM" id="SSF52540">
    <property type="entry name" value="P-loop containing nucleoside triphosphate hydrolases"/>
    <property type="match status" value="1"/>
</dbReference>
<dbReference type="RefSeq" id="WP_347604874.1">
    <property type="nucleotide sequence ID" value="NZ_JBDPZC010000001.1"/>
</dbReference>